<dbReference type="InterPro" id="IPR000843">
    <property type="entry name" value="HTH_LacI"/>
</dbReference>
<evidence type="ECO:0000256" key="3">
    <source>
        <dbReference type="ARBA" id="ARBA00023163"/>
    </source>
</evidence>
<dbReference type="InterPro" id="IPR028082">
    <property type="entry name" value="Peripla_BP_I"/>
</dbReference>
<dbReference type="CDD" id="cd01392">
    <property type="entry name" value="HTH_LacI"/>
    <property type="match status" value="1"/>
</dbReference>
<dbReference type="PATRIC" id="fig|270498.16.peg.3251"/>
<dbReference type="Gene3D" id="3.40.50.2300">
    <property type="match status" value="2"/>
</dbReference>
<evidence type="ECO:0000313" key="6">
    <source>
        <dbReference type="Proteomes" id="UP000034076"/>
    </source>
</evidence>
<evidence type="ECO:0000256" key="1">
    <source>
        <dbReference type="ARBA" id="ARBA00023015"/>
    </source>
</evidence>
<protein>
    <submittedName>
        <fullName evidence="5">Transcriptional regulator, LacI family</fullName>
    </submittedName>
</protein>
<keyword evidence="1" id="KW-0805">Transcription regulation</keyword>
<evidence type="ECO:0000259" key="4">
    <source>
        <dbReference type="PROSITE" id="PS50932"/>
    </source>
</evidence>
<dbReference type="InterPro" id="IPR025997">
    <property type="entry name" value="SBP_2_dom"/>
</dbReference>
<gene>
    <name evidence="5" type="ORF">CHK_3154</name>
</gene>
<dbReference type="SMART" id="SM00354">
    <property type="entry name" value="HTH_LACI"/>
    <property type="match status" value="1"/>
</dbReference>
<accession>A0A0M2NF42</accession>
<dbReference type="RefSeq" id="WP_046444887.1">
    <property type="nucleotide sequence ID" value="NZ_CAUERS010000178.1"/>
</dbReference>
<dbReference type="PANTHER" id="PTHR30146">
    <property type="entry name" value="LACI-RELATED TRANSCRIPTIONAL REPRESSOR"/>
    <property type="match status" value="1"/>
</dbReference>
<dbReference type="Proteomes" id="UP000034076">
    <property type="component" value="Unassembled WGS sequence"/>
</dbReference>
<dbReference type="GO" id="GO:0003700">
    <property type="term" value="F:DNA-binding transcription factor activity"/>
    <property type="evidence" value="ECO:0007669"/>
    <property type="project" value="TreeGrafter"/>
</dbReference>
<dbReference type="PANTHER" id="PTHR30146:SF152">
    <property type="entry name" value="TRANSCRIPTIONAL REGULATORY PROTEIN"/>
    <property type="match status" value="1"/>
</dbReference>
<keyword evidence="3" id="KW-0804">Transcription</keyword>
<proteinExistence type="predicted"/>
<dbReference type="OrthoDB" id="569491at2"/>
<dbReference type="Pfam" id="PF13407">
    <property type="entry name" value="Peripla_BP_4"/>
    <property type="match status" value="1"/>
</dbReference>
<dbReference type="InterPro" id="IPR010982">
    <property type="entry name" value="Lambda_DNA-bd_dom_sf"/>
</dbReference>
<name>A0A0M2NF42_9FIRM</name>
<dbReference type="SUPFAM" id="SSF53822">
    <property type="entry name" value="Periplasmic binding protein-like I"/>
    <property type="match status" value="1"/>
</dbReference>
<evidence type="ECO:0000256" key="2">
    <source>
        <dbReference type="ARBA" id="ARBA00023125"/>
    </source>
</evidence>
<dbReference type="Gene3D" id="1.10.260.40">
    <property type="entry name" value="lambda repressor-like DNA-binding domains"/>
    <property type="match status" value="1"/>
</dbReference>
<dbReference type="PROSITE" id="PS50932">
    <property type="entry name" value="HTH_LACI_2"/>
    <property type="match status" value="1"/>
</dbReference>
<dbReference type="CDD" id="cd06307">
    <property type="entry name" value="PBP1_sugar_binding"/>
    <property type="match status" value="1"/>
</dbReference>
<dbReference type="EMBL" id="LAYJ01000133">
    <property type="protein sequence ID" value="KKI49576.1"/>
    <property type="molecule type" value="Genomic_DNA"/>
</dbReference>
<comment type="caution">
    <text evidence="5">The sequence shown here is derived from an EMBL/GenBank/DDBJ whole genome shotgun (WGS) entry which is preliminary data.</text>
</comment>
<feature type="domain" description="HTH lacI-type" evidence="4">
    <location>
        <begin position="3"/>
        <end position="57"/>
    </location>
</feature>
<dbReference type="Pfam" id="PF00356">
    <property type="entry name" value="LacI"/>
    <property type="match status" value="1"/>
</dbReference>
<organism evidence="5 6">
    <name type="scientific">Christensenella hongkongensis</name>
    <dbReference type="NCBI Taxonomy" id="270498"/>
    <lineage>
        <taxon>Bacteria</taxon>
        <taxon>Bacillati</taxon>
        <taxon>Bacillota</taxon>
        <taxon>Clostridia</taxon>
        <taxon>Christensenellales</taxon>
        <taxon>Christensenellaceae</taxon>
        <taxon>Christensenella</taxon>
    </lineage>
</organism>
<dbReference type="SUPFAM" id="SSF47413">
    <property type="entry name" value="lambda repressor-like DNA-binding domains"/>
    <property type="match status" value="1"/>
</dbReference>
<keyword evidence="2" id="KW-0238">DNA-binding</keyword>
<dbReference type="STRING" id="270498.CHK_3154"/>
<evidence type="ECO:0000313" key="5">
    <source>
        <dbReference type="EMBL" id="KKI49576.1"/>
    </source>
</evidence>
<dbReference type="GO" id="GO:0000976">
    <property type="term" value="F:transcription cis-regulatory region binding"/>
    <property type="evidence" value="ECO:0007669"/>
    <property type="project" value="TreeGrafter"/>
</dbReference>
<dbReference type="AlphaFoldDB" id="A0A0M2NF42"/>
<reference evidence="5 6" key="1">
    <citation type="submission" date="2015-04" db="EMBL/GenBank/DDBJ databases">
        <title>Draft genome sequence of bacteremic isolate Catabacter hongkongensis type strain HKU16T.</title>
        <authorList>
            <person name="Lau S.K."/>
            <person name="Teng J.L."/>
            <person name="Huang Y."/>
            <person name="Curreem S.O."/>
            <person name="Tsui S.K."/>
            <person name="Woo P.C."/>
        </authorList>
    </citation>
    <scope>NUCLEOTIDE SEQUENCE [LARGE SCALE GENOMIC DNA]</scope>
    <source>
        <strain evidence="5 6">HKU16</strain>
    </source>
</reference>
<keyword evidence="6" id="KW-1185">Reference proteome</keyword>
<sequence length="345" mass="38800">MAVTIKQVAAAAGVSRGTVDRVLHNRGGVKPDVEKHIRKTADKMGYFPNRAGKILAGRKQPLTIGYVLPSIGNLFFEDVKTGIHTAEREMKDFGVNITIKEVRGFDVKDHIGAINAMMEENPSALCISSIDLPEIRKCVNKIVKKGTPVVAINNDLSNTKRLCYVGSDYIVSGRTAAGLMLLCRSRKKENVLIATGSLNVKGHNERIQGFNEVFRERNVQYHLEDLFETQDDNEIAYFKAKKMLESHPDVDWVYITAAGVQGVCRAIEERTQGKEIRVICFDTNQYVRDYVERGIIDYVICQEPKEQGYQSVKKLFDYFVDGAKGHVDDYITKAVIKINENMNFT</sequence>